<reference evidence="1 2" key="1">
    <citation type="submission" date="2018-10" db="EMBL/GenBank/DDBJ databases">
        <authorList>
            <person name="Ekblom R."/>
            <person name="Jareborg N."/>
        </authorList>
    </citation>
    <scope>NUCLEOTIDE SEQUENCE [LARGE SCALE GENOMIC DNA]</scope>
    <source>
        <tissue evidence="1">Muscle</tissue>
    </source>
</reference>
<sequence>MQHQVRYAQGKIY</sequence>
<organism evidence="1 2">
    <name type="scientific">Gulo gulo</name>
    <name type="common">Wolverine</name>
    <name type="synonym">Gluton</name>
    <dbReference type="NCBI Taxonomy" id="48420"/>
    <lineage>
        <taxon>Eukaryota</taxon>
        <taxon>Metazoa</taxon>
        <taxon>Chordata</taxon>
        <taxon>Craniata</taxon>
        <taxon>Vertebrata</taxon>
        <taxon>Euteleostomi</taxon>
        <taxon>Mammalia</taxon>
        <taxon>Eutheria</taxon>
        <taxon>Laurasiatheria</taxon>
        <taxon>Carnivora</taxon>
        <taxon>Caniformia</taxon>
        <taxon>Musteloidea</taxon>
        <taxon>Mustelidae</taxon>
        <taxon>Guloninae</taxon>
        <taxon>Gulo</taxon>
    </lineage>
</organism>
<dbReference type="EMBL" id="CYRY02042376">
    <property type="protein sequence ID" value="VCX33701.1"/>
    <property type="molecule type" value="Genomic_DNA"/>
</dbReference>
<dbReference type="Proteomes" id="UP000269945">
    <property type="component" value="Unassembled WGS sequence"/>
</dbReference>
<comment type="caution">
    <text evidence="1">The sequence shown here is derived from an EMBL/GenBank/DDBJ whole genome shotgun (WGS) entry which is preliminary data.</text>
</comment>
<evidence type="ECO:0000313" key="2">
    <source>
        <dbReference type="Proteomes" id="UP000269945"/>
    </source>
</evidence>
<name>A0A9X9Q6A6_GULGU</name>
<protein>
    <submittedName>
        <fullName evidence="1">Uncharacterized protein</fullName>
    </submittedName>
</protein>
<accession>A0A9X9Q6A6</accession>
<evidence type="ECO:0000313" key="1">
    <source>
        <dbReference type="EMBL" id="VCX33701.1"/>
    </source>
</evidence>
<proteinExistence type="predicted"/>
<gene>
    <name evidence="1" type="ORF">BN2614_LOCUS2</name>
</gene>
<keyword evidence="2" id="KW-1185">Reference proteome</keyword>